<gene>
    <name evidence="1" type="ORF">VV02_18040</name>
</gene>
<dbReference type="GO" id="GO:0008168">
    <property type="term" value="F:methyltransferase activity"/>
    <property type="evidence" value="ECO:0007669"/>
    <property type="project" value="UniProtKB-KW"/>
</dbReference>
<dbReference type="InterPro" id="IPR029063">
    <property type="entry name" value="SAM-dependent_MTases_sf"/>
</dbReference>
<dbReference type="SUPFAM" id="SSF53335">
    <property type="entry name" value="S-adenosyl-L-methionine-dependent methyltransferases"/>
    <property type="match status" value="1"/>
</dbReference>
<name>A0A0K1JL58_9MICO</name>
<organism evidence="1 2">
    <name type="scientific">Luteipulveratus mongoliensis</name>
    <dbReference type="NCBI Taxonomy" id="571913"/>
    <lineage>
        <taxon>Bacteria</taxon>
        <taxon>Bacillati</taxon>
        <taxon>Actinomycetota</taxon>
        <taxon>Actinomycetes</taxon>
        <taxon>Micrococcales</taxon>
        <taxon>Dermacoccaceae</taxon>
        <taxon>Luteipulveratus</taxon>
    </lineage>
</organism>
<accession>A0A0K1JL58</accession>
<dbReference type="GO" id="GO:0032259">
    <property type="term" value="P:methylation"/>
    <property type="evidence" value="ECO:0007669"/>
    <property type="project" value="UniProtKB-KW"/>
</dbReference>
<dbReference type="KEGG" id="lmoi:VV02_18040"/>
<protein>
    <submittedName>
        <fullName evidence="1">SAM-dependent methyltransferase</fullName>
    </submittedName>
</protein>
<dbReference type="Proteomes" id="UP000066480">
    <property type="component" value="Chromosome"/>
</dbReference>
<evidence type="ECO:0000313" key="2">
    <source>
        <dbReference type="Proteomes" id="UP000066480"/>
    </source>
</evidence>
<dbReference type="OrthoDB" id="3528482at2"/>
<keyword evidence="1" id="KW-0808">Transferase</keyword>
<proteinExistence type="predicted"/>
<keyword evidence="2" id="KW-1185">Reference proteome</keyword>
<sequence length="203" mass="21493">MPEPARRHGDAAIFFREFLRHPVQTGAVLPSSPALAQVAISPLTSAGDPLVVELGPGTGAFTGAIQQRLAGHGTHLAIDTNPRLAALLSDRFPEVTVINDDAVRLPDLLAERGLGGAELIVSSLPWAGFGEALQERLLVAAIEGLADGGTFTTFAYVHGRVLPSAARFYRRLQTCFGEVTVSPIVWRNAPPAVVYFARSASTS</sequence>
<dbReference type="RefSeq" id="WP_052593714.1">
    <property type="nucleotide sequence ID" value="NZ_CP011112.1"/>
</dbReference>
<dbReference type="AlphaFoldDB" id="A0A0K1JL58"/>
<reference evidence="1 2" key="1">
    <citation type="submission" date="2015-03" db="EMBL/GenBank/DDBJ databases">
        <title>Luteipulveratus halotolerans sp. nov., a novel actinobacterium (Dermacoccaceae) from Sarawak, Malaysia.</title>
        <authorList>
            <person name="Juboi H."/>
            <person name="Basik A."/>
            <person name="Shamsul S.S."/>
            <person name="Arnold P."/>
            <person name="Schmitt E.K."/>
            <person name="Sanglier J.-J."/>
            <person name="Yeo T."/>
        </authorList>
    </citation>
    <scope>NUCLEOTIDE SEQUENCE [LARGE SCALE GENOMIC DNA]</scope>
    <source>
        <strain evidence="1 2">MN07-A0370</strain>
    </source>
</reference>
<dbReference type="STRING" id="571913.VV02_18040"/>
<dbReference type="Gene3D" id="3.40.50.150">
    <property type="entry name" value="Vaccinia Virus protein VP39"/>
    <property type="match status" value="1"/>
</dbReference>
<evidence type="ECO:0000313" key="1">
    <source>
        <dbReference type="EMBL" id="AKU17308.1"/>
    </source>
</evidence>
<keyword evidence="1" id="KW-0489">Methyltransferase</keyword>
<dbReference type="EMBL" id="CP011112">
    <property type="protein sequence ID" value="AKU17308.1"/>
    <property type="molecule type" value="Genomic_DNA"/>
</dbReference>
<dbReference type="CDD" id="cd02440">
    <property type="entry name" value="AdoMet_MTases"/>
    <property type="match status" value="1"/>
</dbReference>